<sequence length="150" mass="17379">STDIEISIPDIADFIFHNETVNIEILLQLKIRLRGLLAIIGFKVFNPSEIPIIGKNLVYRIYRLDDDSTTLLVEQDMDQYEIFPKTEILVNEEILISYRKFFLSTGLKLLPNWIKIQVDGDLSIAGTRQVFPISINAYFDPHLIRTLDKR</sequence>
<comment type="caution">
    <text evidence="1">The sequence shown here is derived from an EMBL/GenBank/DDBJ whole genome shotgun (WGS) entry which is preliminary data.</text>
</comment>
<dbReference type="EMBL" id="BART01021291">
    <property type="protein sequence ID" value="GAG98485.1"/>
    <property type="molecule type" value="Genomic_DNA"/>
</dbReference>
<feature type="non-terminal residue" evidence="1">
    <location>
        <position position="1"/>
    </location>
</feature>
<dbReference type="AlphaFoldDB" id="X1BTX4"/>
<protein>
    <submittedName>
        <fullName evidence="1">Uncharacterized protein</fullName>
    </submittedName>
</protein>
<proteinExistence type="predicted"/>
<gene>
    <name evidence="1" type="ORF">S01H4_39327</name>
</gene>
<organism evidence="1">
    <name type="scientific">marine sediment metagenome</name>
    <dbReference type="NCBI Taxonomy" id="412755"/>
    <lineage>
        <taxon>unclassified sequences</taxon>
        <taxon>metagenomes</taxon>
        <taxon>ecological metagenomes</taxon>
    </lineage>
</organism>
<accession>X1BTX4</accession>
<evidence type="ECO:0000313" key="1">
    <source>
        <dbReference type="EMBL" id="GAG98485.1"/>
    </source>
</evidence>
<reference evidence="1" key="1">
    <citation type="journal article" date="2014" name="Front. Microbiol.">
        <title>High frequency of phylogenetically diverse reductive dehalogenase-homologous genes in deep subseafloor sedimentary metagenomes.</title>
        <authorList>
            <person name="Kawai M."/>
            <person name="Futagami T."/>
            <person name="Toyoda A."/>
            <person name="Takaki Y."/>
            <person name="Nishi S."/>
            <person name="Hori S."/>
            <person name="Arai W."/>
            <person name="Tsubouchi T."/>
            <person name="Morono Y."/>
            <person name="Uchiyama I."/>
            <person name="Ito T."/>
            <person name="Fujiyama A."/>
            <person name="Inagaki F."/>
            <person name="Takami H."/>
        </authorList>
    </citation>
    <scope>NUCLEOTIDE SEQUENCE</scope>
    <source>
        <strain evidence="1">Expedition CK06-06</strain>
    </source>
</reference>
<name>X1BTX4_9ZZZZ</name>